<dbReference type="AlphaFoldDB" id="A0A3P7RZM5"/>
<dbReference type="InterPro" id="IPR035426">
    <property type="entry name" value="Gemin2/Brr1"/>
</dbReference>
<keyword evidence="3" id="KW-1185">Reference proteome</keyword>
<dbReference type="Pfam" id="PF04938">
    <property type="entry name" value="SIP1"/>
    <property type="match status" value="1"/>
</dbReference>
<dbReference type="Proteomes" id="UP000278807">
    <property type="component" value="Unassembled WGS sequence"/>
</dbReference>
<dbReference type="Gene3D" id="1.20.58.1070">
    <property type="match status" value="1"/>
</dbReference>
<reference evidence="2 3" key="1">
    <citation type="submission" date="2018-11" db="EMBL/GenBank/DDBJ databases">
        <authorList>
            <consortium name="Pathogen Informatics"/>
        </authorList>
    </citation>
    <scope>NUCLEOTIDE SEQUENCE [LARGE SCALE GENOMIC DNA]</scope>
</reference>
<evidence type="ECO:0000313" key="3">
    <source>
        <dbReference type="Proteomes" id="UP000278807"/>
    </source>
</evidence>
<accession>A0A3P7RZM5</accession>
<gene>
    <name evidence="2" type="ORF">HNAJ_LOCUS424</name>
</gene>
<name>A0A3P7RZM5_RODNA</name>
<dbReference type="EMBL" id="UZAE01000109">
    <property type="protein sequence ID" value="VDN96283.1"/>
    <property type="molecule type" value="Genomic_DNA"/>
</dbReference>
<dbReference type="OrthoDB" id="428895at2759"/>
<sequence>MQMMDYLAQSASADESSDEELLKPALPVTELNDDCLDYSNRYLDPNNYLLYVRNEAAKYPVTLTAPMDSETSLGVEEIVDEDYEERNGDNQESICENTGIKSFLGDFSKSWLQSQAKNFASSQKEFRFAVDVLLSSKMVQSTSDEFTKALCSNNFFDWLLDNPVKLSHFIDLRQDKLVDFLHELLAVCSPNDWKSGLQTWLYAALLALEKPLLPNTCSLLRNIAEQFCEHLRVFAKAVVLERLFVSREVSLGTFDDRESETMLPDMQEFKTGTYQRRN</sequence>
<evidence type="ECO:0000313" key="2">
    <source>
        <dbReference type="EMBL" id="VDN96283.1"/>
    </source>
</evidence>
<protein>
    <recommendedName>
        <fullName evidence="4">Gem-associated protein 2</fullName>
    </recommendedName>
</protein>
<proteinExistence type="predicted"/>
<feature type="region of interest" description="Disordered" evidence="1">
    <location>
        <begin position="1"/>
        <end position="21"/>
    </location>
</feature>
<evidence type="ECO:0008006" key="4">
    <source>
        <dbReference type="Google" id="ProtNLM"/>
    </source>
</evidence>
<organism evidence="2 3">
    <name type="scientific">Rodentolepis nana</name>
    <name type="common">Dwarf tapeworm</name>
    <name type="synonym">Hymenolepis nana</name>
    <dbReference type="NCBI Taxonomy" id="102285"/>
    <lineage>
        <taxon>Eukaryota</taxon>
        <taxon>Metazoa</taxon>
        <taxon>Spiralia</taxon>
        <taxon>Lophotrochozoa</taxon>
        <taxon>Platyhelminthes</taxon>
        <taxon>Cestoda</taxon>
        <taxon>Eucestoda</taxon>
        <taxon>Cyclophyllidea</taxon>
        <taxon>Hymenolepididae</taxon>
        <taxon>Rodentolepis</taxon>
    </lineage>
</organism>
<dbReference type="GO" id="GO:0000387">
    <property type="term" value="P:spliceosomal snRNP assembly"/>
    <property type="evidence" value="ECO:0007669"/>
    <property type="project" value="InterPro"/>
</dbReference>
<evidence type="ECO:0000256" key="1">
    <source>
        <dbReference type="SAM" id="MobiDB-lite"/>
    </source>
</evidence>